<dbReference type="Pfam" id="PF00512">
    <property type="entry name" value="HisKA"/>
    <property type="match status" value="1"/>
</dbReference>
<evidence type="ECO:0000259" key="16">
    <source>
        <dbReference type="PROSITE" id="PS50885"/>
    </source>
</evidence>
<dbReference type="CDD" id="cd00075">
    <property type="entry name" value="HATPase"/>
    <property type="match status" value="1"/>
</dbReference>
<dbReference type="GO" id="GO:0005524">
    <property type="term" value="F:ATP binding"/>
    <property type="evidence" value="ECO:0007669"/>
    <property type="project" value="UniProtKB-KW"/>
</dbReference>
<dbReference type="Gene3D" id="1.10.287.130">
    <property type="match status" value="1"/>
</dbReference>
<dbReference type="PANTHER" id="PTHR45528:SF1">
    <property type="entry name" value="SENSOR HISTIDINE KINASE CPXA"/>
    <property type="match status" value="1"/>
</dbReference>
<evidence type="ECO:0000313" key="17">
    <source>
        <dbReference type="EMBL" id="KKO00810.1"/>
    </source>
</evidence>
<dbReference type="PROSITE" id="PS50109">
    <property type="entry name" value="HIS_KIN"/>
    <property type="match status" value="1"/>
</dbReference>
<evidence type="ECO:0000256" key="11">
    <source>
        <dbReference type="ARBA" id="ARBA00022989"/>
    </source>
</evidence>
<evidence type="ECO:0000256" key="8">
    <source>
        <dbReference type="ARBA" id="ARBA00022741"/>
    </source>
</evidence>
<keyword evidence="5" id="KW-0597">Phosphoprotein</keyword>
<keyword evidence="7 14" id="KW-0812">Transmembrane</keyword>
<dbReference type="Pfam" id="PF00672">
    <property type="entry name" value="HAMP"/>
    <property type="match status" value="1"/>
</dbReference>
<evidence type="ECO:0000256" key="13">
    <source>
        <dbReference type="ARBA" id="ARBA00023136"/>
    </source>
</evidence>
<keyword evidence="4" id="KW-1003">Cell membrane</keyword>
<comment type="caution">
    <text evidence="17">The sequence shown here is derived from an EMBL/GenBank/DDBJ whole genome shotgun (WGS) entry which is preliminary data.</text>
</comment>
<dbReference type="FunFam" id="3.30.565.10:FF:000006">
    <property type="entry name" value="Sensor histidine kinase WalK"/>
    <property type="match status" value="1"/>
</dbReference>
<dbReference type="InterPro" id="IPR036890">
    <property type="entry name" value="HATPase_C_sf"/>
</dbReference>
<dbReference type="SUPFAM" id="SSF158472">
    <property type="entry name" value="HAMP domain-like"/>
    <property type="match status" value="1"/>
</dbReference>
<keyword evidence="13 14" id="KW-0472">Membrane</keyword>
<dbReference type="InterPro" id="IPR003660">
    <property type="entry name" value="HAMP_dom"/>
</dbReference>
<dbReference type="SUPFAM" id="SSF55874">
    <property type="entry name" value="ATPase domain of HSP90 chaperone/DNA topoisomerase II/histidine kinase"/>
    <property type="match status" value="1"/>
</dbReference>
<reference evidence="17" key="1">
    <citation type="journal article" date="2015" name="Nature">
        <title>Complex archaea that bridge the gap between prokaryotes and eukaryotes.</title>
        <authorList>
            <person name="Spang A."/>
            <person name="Saw J.H."/>
            <person name="Jorgensen S.L."/>
            <person name="Zaremba-Niedzwiedzka K."/>
            <person name="Martijn J."/>
            <person name="Lind A.E."/>
            <person name="van Eijk R."/>
            <person name="Schleper C."/>
            <person name="Guy L."/>
            <person name="Ettema T.J."/>
        </authorList>
    </citation>
    <scope>NUCLEOTIDE SEQUENCE</scope>
</reference>
<dbReference type="InterPro" id="IPR003594">
    <property type="entry name" value="HATPase_dom"/>
</dbReference>
<dbReference type="SUPFAM" id="SSF47384">
    <property type="entry name" value="Homodimeric domain of signal transducing histidine kinase"/>
    <property type="match status" value="1"/>
</dbReference>
<evidence type="ECO:0000256" key="2">
    <source>
        <dbReference type="ARBA" id="ARBA00004651"/>
    </source>
</evidence>
<dbReference type="Pfam" id="PF02518">
    <property type="entry name" value="HATPase_c"/>
    <property type="match status" value="1"/>
</dbReference>
<evidence type="ECO:0000256" key="5">
    <source>
        <dbReference type="ARBA" id="ARBA00022553"/>
    </source>
</evidence>
<dbReference type="FunFam" id="1.10.287.130:FF:000001">
    <property type="entry name" value="Two-component sensor histidine kinase"/>
    <property type="match status" value="1"/>
</dbReference>
<name>A0A0F9V9Z7_9ZZZZ</name>
<feature type="transmembrane region" description="Helical" evidence="14">
    <location>
        <begin position="191"/>
        <end position="214"/>
    </location>
</feature>
<dbReference type="EC" id="2.7.13.3" evidence="3"/>
<feature type="transmembrane region" description="Helical" evidence="14">
    <location>
        <begin position="12"/>
        <end position="34"/>
    </location>
</feature>
<keyword evidence="10" id="KW-0067">ATP-binding</keyword>
<evidence type="ECO:0000256" key="3">
    <source>
        <dbReference type="ARBA" id="ARBA00012438"/>
    </source>
</evidence>
<dbReference type="SMART" id="SM00387">
    <property type="entry name" value="HATPase_c"/>
    <property type="match status" value="1"/>
</dbReference>
<dbReference type="PRINTS" id="PR00344">
    <property type="entry name" value="BCTRLSENSOR"/>
</dbReference>
<gene>
    <name evidence="17" type="ORF">LCGC14_0122160</name>
</gene>
<dbReference type="GO" id="GO:0005886">
    <property type="term" value="C:plasma membrane"/>
    <property type="evidence" value="ECO:0007669"/>
    <property type="project" value="UniProtKB-SubCell"/>
</dbReference>
<evidence type="ECO:0000256" key="6">
    <source>
        <dbReference type="ARBA" id="ARBA00022679"/>
    </source>
</evidence>
<protein>
    <recommendedName>
        <fullName evidence="3">histidine kinase</fullName>
        <ecNumber evidence="3">2.7.13.3</ecNumber>
    </recommendedName>
</protein>
<evidence type="ECO:0000256" key="10">
    <source>
        <dbReference type="ARBA" id="ARBA00022840"/>
    </source>
</evidence>
<dbReference type="InterPro" id="IPR003661">
    <property type="entry name" value="HisK_dim/P_dom"/>
</dbReference>
<accession>A0A0F9V9Z7</accession>
<dbReference type="Gene3D" id="6.10.340.10">
    <property type="match status" value="1"/>
</dbReference>
<keyword evidence="11 14" id="KW-1133">Transmembrane helix</keyword>
<evidence type="ECO:0000256" key="7">
    <source>
        <dbReference type="ARBA" id="ARBA00022692"/>
    </source>
</evidence>
<dbReference type="AlphaFoldDB" id="A0A0F9V9Z7"/>
<dbReference type="InterPro" id="IPR036097">
    <property type="entry name" value="HisK_dim/P_sf"/>
</dbReference>
<comment type="subcellular location">
    <subcellularLocation>
        <location evidence="2">Cell membrane</location>
        <topology evidence="2">Multi-pass membrane protein</topology>
    </subcellularLocation>
</comment>
<keyword evidence="12" id="KW-0902">Two-component regulatory system</keyword>
<comment type="catalytic activity">
    <reaction evidence="1">
        <text>ATP + protein L-histidine = ADP + protein N-phospho-L-histidine.</text>
        <dbReference type="EC" id="2.7.13.3"/>
    </reaction>
</comment>
<keyword evidence="6" id="KW-0808">Transferase</keyword>
<dbReference type="InterPro" id="IPR050398">
    <property type="entry name" value="HssS/ArlS-like"/>
</dbReference>
<dbReference type="PROSITE" id="PS50885">
    <property type="entry name" value="HAMP"/>
    <property type="match status" value="1"/>
</dbReference>
<evidence type="ECO:0000256" key="12">
    <source>
        <dbReference type="ARBA" id="ARBA00023012"/>
    </source>
</evidence>
<proteinExistence type="predicted"/>
<feature type="domain" description="Histidine kinase" evidence="15">
    <location>
        <begin position="279"/>
        <end position="496"/>
    </location>
</feature>
<feature type="domain" description="HAMP" evidence="16">
    <location>
        <begin position="212"/>
        <end position="264"/>
    </location>
</feature>
<evidence type="ECO:0000256" key="9">
    <source>
        <dbReference type="ARBA" id="ARBA00022777"/>
    </source>
</evidence>
<evidence type="ECO:0000256" key="4">
    <source>
        <dbReference type="ARBA" id="ARBA00022475"/>
    </source>
</evidence>
<dbReference type="Gene3D" id="3.30.565.10">
    <property type="entry name" value="Histidine kinase-like ATPase, C-terminal domain"/>
    <property type="match status" value="1"/>
</dbReference>
<dbReference type="SMART" id="SM00388">
    <property type="entry name" value="HisKA"/>
    <property type="match status" value="1"/>
</dbReference>
<sequence>MMKKEKTLTPKLIKKLWIAFAFLIILMGASYIFITGYLTLNYNQAITQRMNADVASHVIQEKFENAAPFLEDGSVNKELFGDLMHDMMAVNRGIEVYLLNKSGDILYSVVLKHKENEPLKSVALAPIEKFIDTGGEEFVLGDDPLNPEKQNIFSAAPFTIDGHEGYIYIIVAGKQLELISDSLFGSYFTKLSIGAMVLTMLFAALIGILSIWFLTKNLRLITQTVRKFQEGDLDIRIENPEESDIEVVALSFNKMADTIVENMDKMKSVDNLRRELIANVSHDLRTPLAVLKGYIETLQIKKDTLTENQKEEYLQITHDNIDKLSSLINQLFEYSKLEAEQVTPIKEPFSITELSHDLIAKFKILAEQKQIQLKLDNPEENYMVYADIGLVERALQNLIENAIKYTEPKGKVTLSLIKMGKQIEINITDTGNGIPVSDQPFIFDRYKQVDSTTKKQGLGLGLAIVKKIMDLHDTTIVVLSKPYEGSSFIFKLPAYQLQ</sequence>
<keyword evidence="8" id="KW-0547">Nucleotide-binding</keyword>
<dbReference type="InterPro" id="IPR004358">
    <property type="entry name" value="Sig_transdc_His_kin-like_C"/>
</dbReference>
<dbReference type="InterPro" id="IPR005467">
    <property type="entry name" value="His_kinase_dom"/>
</dbReference>
<dbReference type="EMBL" id="LAZR01000038">
    <property type="protein sequence ID" value="KKO00810.1"/>
    <property type="molecule type" value="Genomic_DNA"/>
</dbReference>
<dbReference type="PANTHER" id="PTHR45528">
    <property type="entry name" value="SENSOR HISTIDINE KINASE CPXA"/>
    <property type="match status" value="1"/>
</dbReference>
<keyword evidence="9" id="KW-0418">Kinase</keyword>
<evidence type="ECO:0000259" key="15">
    <source>
        <dbReference type="PROSITE" id="PS50109"/>
    </source>
</evidence>
<dbReference type="GO" id="GO:0000155">
    <property type="term" value="F:phosphorelay sensor kinase activity"/>
    <property type="evidence" value="ECO:0007669"/>
    <property type="project" value="InterPro"/>
</dbReference>
<dbReference type="SMART" id="SM00304">
    <property type="entry name" value="HAMP"/>
    <property type="match status" value="1"/>
</dbReference>
<evidence type="ECO:0000256" key="1">
    <source>
        <dbReference type="ARBA" id="ARBA00000085"/>
    </source>
</evidence>
<evidence type="ECO:0000256" key="14">
    <source>
        <dbReference type="SAM" id="Phobius"/>
    </source>
</evidence>
<dbReference type="CDD" id="cd00082">
    <property type="entry name" value="HisKA"/>
    <property type="match status" value="1"/>
</dbReference>
<dbReference type="CDD" id="cd06225">
    <property type="entry name" value="HAMP"/>
    <property type="match status" value="1"/>
</dbReference>
<organism evidence="17">
    <name type="scientific">marine sediment metagenome</name>
    <dbReference type="NCBI Taxonomy" id="412755"/>
    <lineage>
        <taxon>unclassified sequences</taxon>
        <taxon>metagenomes</taxon>
        <taxon>ecological metagenomes</taxon>
    </lineage>
</organism>